<reference evidence="7" key="1">
    <citation type="submission" date="2020-06" db="EMBL/GenBank/DDBJ databases">
        <title>Unique genomic features of the anaerobic methanotrophic archaea.</title>
        <authorList>
            <person name="Chadwick G.L."/>
            <person name="Skennerton C.T."/>
            <person name="Laso-Perez R."/>
            <person name="Leu A.O."/>
            <person name="Speth D.R."/>
            <person name="Yu H."/>
            <person name="Morgan-Lang C."/>
            <person name="Hatzenpichler R."/>
            <person name="Goudeau D."/>
            <person name="Malmstrom R."/>
            <person name="Brazelton W.J."/>
            <person name="Woyke T."/>
            <person name="Hallam S.J."/>
            <person name="Tyson G.W."/>
            <person name="Wegener G."/>
            <person name="Boetius A."/>
            <person name="Orphan V."/>
        </authorList>
    </citation>
    <scope>NUCLEOTIDE SEQUENCE</scope>
</reference>
<dbReference type="InterPro" id="IPR012337">
    <property type="entry name" value="RNaseH-like_sf"/>
</dbReference>
<gene>
    <name evidence="4" type="ORF">APKMFMID_00017</name>
    <name evidence="8" type="ORF">CDCKMDEO_00038</name>
    <name evidence="2" type="ORF">DFAMPKKG_00006</name>
    <name evidence="3" type="ORF">DICHBKDE_00006</name>
    <name evidence="7" type="ORF">DMJHIOCL_00004</name>
    <name evidence="5" type="ORF">GKHIBCHD_00002</name>
    <name evidence="6" type="ORF">MGFDKJCL_00033</name>
</gene>
<dbReference type="EMBL" id="MT631135">
    <property type="protein sequence ID" value="QNO45598.1"/>
    <property type="molecule type" value="Genomic_DNA"/>
</dbReference>
<evidence type="ECO:0000313" key="8">
    <source>
        <dbReference type="EMBL" id="QNO49193.1"/>
    </source>
</evidence>
<dbReference type="EMBL" id="MT631373">
    <property type="protein sequence ID" value="QNO49193.1"/>
    <property type="molecule type" value="Genomic_DNA"/>
</dbReference>
<organism evidence="7">
    <name type="scientific">Candidatus Methanogaster sp. ANME-2c ERB4</name>
    <dbReference type="NCBI Taxonomy" id="2759911"/>
    <lineage>
        <taxon>Archaea</taxon>
        <taxon>Methanobacteriati</taxon>
        <taxon>Methanobacteriota</taxon>
        <taxon>Stenosarchaea group</taxon>
        <taxon>Methanomicrobia</taxon>
        <taxon>Methanosarcinales</taxon>
        <taxon>ANME-2 cluster</taxon>
        <taxon>Candidatus Methanogasteraceae</taxon>
        <taxon>Candidatus Methanogaster</taxon>
    </lineage>
</organism>
<dbReference type="PANTHER" id="PTHR33627:SF1">
    <property type="entry name" value="TRANSPOSASE"/>
    <property type="match status" value="1"/>
</dbReference>
<accession>A0A7G9YD41</accession>
<dbReference type="Pfam" id="PF13546">
    <property type="entry name" value="DDE_5"/>
    <property type="match status" value="1"/>
</dbReference>
<dbReference type="EMBL" id="MT630802">
    <property type="protein sequence ID" value="QNO43269.1"/>
    <property type="molecule type" value="Genomic_DNA"/>
</dbReference>
<feature type="domain" description="Transposase IS701-like DDE" evidence="1">
    <location>
        <begin position="42"/>
        <end position="297"/>
    </location>
</feature>
<evidence type="ECO:0000313" key="7">
    <source>
        <dbReference type="EMBL" id="QNO45925.1"/>
    </source>
</evidence>
<evidence type="ECO:0000313" key="3">
    <source>
        <dbReference type="EMBL" id="QNO43065.1"/>
    </source>
</evidence>
<dbReference type="AlphaFoldDB" id="A0A7G9YD41"/>
<dbReference type="EMBL" id="MT631096">
    <property type="protein sequence ID" value="QNO45318.1"/>
    <property type="molecule type" value="Genomic_DNA"/>
</dbReference>
<dbReference type="InterPro" id="IPR039365">
    <property type="entry name" value="IS701-like"/>
</dbReference>
<dbReference type="EMBL" id="MT630715">
    <property type="protein sequence ID" value="QNO42161.1"/>
    <property type="molecule type" value="Genomic_DNA"/>
</dbReference>
<evidence type="ECO:0000313" key="5">
    <source>
        <dbReference type="EMBL" id="QNO45318.1"/>
    </source>
</evidence>
<proteinExistence type="predicted"/>
<dbReference type="EMBL" id="MT630788">
    <property type="protein sequence ID" value="QNO43065.1"/>
    <property type="molecule type" value="Genomic_DNA"/>
</dbReference>
<dbReference type="PANTHER" id="PTHR33627">
    <property type="entry name" value="TRANSPOSASE"/>
    <property type="match status" value="1"/>
</dbReference>
<evidence type="ECO:0000259" key="1">
    <source>
        <dbReference type="Pfam" id="PF13546"/>
    </source>
</evidence>
<dbReference type="NCBIfam" id="NF033540">
    <property type="entry name" value="transpos_IS701"/>
    <property type="match status" value="1"/>
</dbReference>
<evidence type="ECO:0000313" key="4">
    <source>
        <dbReference type="EMBL" id="QNO43269.1"/>
    </source>
</evidence>
<name>A0A7G9YD41_9EURY</name>
<evidence type="ECO:0000313" key="6">
    <source>
        <dbReference type="EMBL" id="QNO45598.1"/>
    </source>
</evidence>
<dbReference type="SUPFAM" id="SSF53098">
    <property type="entry name" value="Ribonuclease H-like"/>
    <property type="match status" value="1"/>
</dbReference>
<dbReference type="InterPro" id="IPR038721">
    <property type="entry name" value="IS701-like_DDE_dom"/>
</dbReference>
<evidence type="ECO:0000313" key="2">
    <source>
        <dbReference type="EMBL" id="QNO42161.1"/>
    </source>
</evidence>
<protein>
    <recommendedName>
        <fullName evidence="1">Transposase IS701-like DDE domain-containing protein</fullName>
    </recommendedName>
</protein>
<sequence>MDGINFNLDTRDLFGIFNKLRRVYDRYTSYFRSKTRSAATQSFKYIQGKFIEQGRGNMTEYAKVIPGCNNQSLQNAVSESPWDERPVIDRIQRDVTELIGDPVNGSIHVDESGFVKKGTESVGVASQYCGRLGKVENCQVGVFLGYTNGAYRTLIDEAIYLPKSWAEDWERREKCGVPEYVVFKTKAELALEMILHARDNGVPFGWVGMDCFYGEQPWLRNEIDAKGIVYIADIPVDTRVWLNKPETGIPERKGDRGRIPTKERVLEGEPDPIEVRTLKDQLDAEQWNHVFVRDTERKELWSNIVCIRVYPVVDKLPGDGTWLIIRIDDGDKSVKYQFSNAPPDTGVERFAQMSCSRYWIERAFEDGKGIAGLADYQVRGWTGWHHHMALSLLAMLTLLMMVMDLGEKAELLTVQDVKEILEVMLPKRVIKEREILKIIEEKHRARYSARMSHHRRNG</sequence>
<dbReference type="EMBL" id="MT631162">
    <property type="protein sequence ID" value="QNO45925.1"/>
    <property type="molecule type" value="Genomic_DNA"/>
</dbReference>